<evidence type="ECO:0000313" key="2">
    <source>
        <dbReference type="Proteomes" id="UP001476798"/>
    </source>
</evidence>
<proteinExistence type="predicted"/>
<keyword evidence="2" id="KW-1185">Reference proteome</keyword>
<reference evidence="1 2" key="1">
    <citation type="submission" date="2021-06" db="EMBL/GenBank/DDBJ databases">
        <authorList>
            <person name="Palmer J.M."/>
        </authorList>
    </citation>
    <scope>NUCLEOTIDE SEQUENCE [LARGE SCALE GENOMIC DNA]</scope>
    <source>
        <strain evidence="1 2">GA_2019</strain>
        <tissue evidence="1">Muscle</tissue>
    </source>
</reference>
<protein>
    <submittedName>
        <fullName evidence="1">Uncharacterized protein</fullName>
    </submittedName>
</protein>
<dbReference type="PANTHER" id="PTHR14149:SF10">
    <property type="entry name" value="RAS GTPASE-ACTIVATING-LIKE PROTEIN IQGAP3"/>
    <property type="match status" value="1"/>
</dbReference>
<sequence length="165" mass="19301">MQRRARQDAQTPEKMKRNQSLVANGNLSLEEKKRKILRSLCRLEALGVLRPPRADNQILQMITQEKSRFHSEQVDFYRHYITSCLDNLTASRFKNVVFDITPGPEKGSFSVKARFLGVQMEEFPLKYQDLLQLQYEGVAVMKMFDKAKVNVNLLIFLLNKKFFNK</sequence>
<organism evidence="1 2">
    <name type="scientific">Goodea atripinnis</name>
    <dbReference type="NCBI Taxonomy" id="208336"/>
    <lineage>
        <taxon>Eukaryota</taxon>
        <taxon>Metazoa</taxon>
        <taxon>Chordata</taxon>
        <taxon>Craniata</taxon>
        <taxon>Vertebrata</taxon>
        <taxon>Euteleostomi</taxon>
        <taxon>Actinopterygii</taxon>
        <taxon>Neopterygii</taxon>
        <taxon>Teleostei</taxon>
        <taxon>Neoteleostei</taxon>
        <taxon>Acanthomorphata</taxon>
        <taxon>Ovalentaria</taxon>
        <taxon>Atherinomorphae</taxon>
        <taxon>Cyprinodontiformes</taxon>
        <taxon>Goodeidae</taxon>
        <taxon>Goodea</taxon>
    </lineage>
</organism>
<gene>
    <name evidence="1" type="ORF">GOODEAATRI_025024</name>
</gene>
<dbReference type="SUPFAM" id="SSF143885">
    <property type="entry name" value="RGC domain-like"/>
    <property type="match status" value="1"/>
</dbReference>
<dbReference type="EMBL" id="JAHRIO010092847">
    <property type="protein sequence ID" value="MEQ2189409.1"/>
    <property type="molecule type" value="Genomic_DNA"/>
</dbReference>
<evidence type="ECO:0000313" key="1">
    <source>
        <dbReference type="EMBL" id="MEQ2189409.1"/>
    </source>
</evidence>
<comment type="caution">
    <text evidence="1">The sequence shown here is derived from an EMBL/GenBank/DDBJ whole genome shotgun (WGS) entry which is preliminary data.</text>
</comment>
<accession>A0ABV0Q0V4</accession>
<dbReference type="Proteomes" id="UP001476798">
    <property type="component" value="Unassembled WGS sequence"/>
</dbReference>
<name>A0ABV0Q0V4_9TELE</name>
<dbReference type="PANTHER" id="PTHR14149">
    <property type="entry name" value="RAS GTPASE-ACTIVATING PROTEIN WITH IQ MOTIF"/>
    <property type="match status" value="1"/>
</dbReference>